<gene>
    <name evidence="2" type="ORF">HPBE_LOCUS4882</name>
</gene>
<feature type="region of interest" description="Disordered" evidence="1">
    <location>
        <begin position="109"/>
        <end position="134"/>
    </location>
</feature>
<keyword evidence="3" id="KW-1185">Reference proteome</keyword>
<evidence type="ECO:0000256" key="1">
    <source>
        <dbReference type="SAM" id="MobiDB-lite"/>
    </source>
</evidence>
<dbReference type="OrthoDB" id="5874093at2759"/>
<reference evidence="2 3" key="1">
    <citation type="submission" date="2018-11" db="EMBL/GenBank/DDBJ databases">
        <authorList>
            <consortium name="Pathogen Informatics"/>
        </authorList>
    </citation>
    <scope>NUCLEOTIDE SEQUENCE [LARGE SCALE GENOMIC DNA]</scope>
</reference>
<evidence type="ECO:0000313" key="4">
    <source>
        <dbReference type="WBParaSite" id="HPBE_0000488101-mRNA-1"/>
    </source>
</evidence>
<accession>A0A3P8AP97</accession>
<dbReference type="EMBL" id="UZAH01025375">
    <property type="protein sequence ID" value="VDO62645.1"/>
    <property type="molecule type" value="Genomic_DNA"/>
</dbReference>
<evidence type="ECO:0000313" key="3">
    <source>
        <dbReference type="Proteomes" id="UP000050761"/>
    </source>
</evidence>
<dbReference type="Proteomes" id="UP000050761">
    <property type="component" value="Unassembled WGS sequence"/>
</dbReference>
<protein>
    <submittedName>
        <fullName evidence="4">Anaphase-promoting complex subunit 1</fullName>
    </submittedName>
</protein>
<evidence type="ECO:0000313" key="2">
    <source>
        <dbReference type="EMBL" id="VDO62645.1"/>
    </source>
</evidence>
<accession>A0A183FEP9</accession>
<reference evidence="4" key="2">
    <citation type="submission" date="2019-09" db="UniProtKB">
        <authorList>
            <consortium name="WormBaseParasite"/>
        </authorList>
    </citation>
    <scope>IDENTIFICATION</scope>
</reference>
<proteinExistence type="predicted"/>
<feature type="compositionally biased region" description="Basic and acidic residues" evidence="1">
    <location>
        <begin position="120"/>
        <end position="130"/>
    </location>
</feature>
<organism evidence="3 4">
    <name type="scientific">Heligmosomoides polygyrus</name>
    <name type="common">Parasitic roundworm</name>
    <dbReference type="NCBI Taxonomy" id="6339"/>
    <lineage>
        <taxon>Eukaryota</taxon>
        <taxon>Metazoa</taxon>
        <taxon>Ecdysozoa</taxon>
        <taxon>Nematoda</taxon>
        <taxon>Chromadorea</taxon>
        <taxon>Rhabditida</taxon>
        <taxon>Rhabditina</taxon>
        <taxon>Rhabditomorpha</taxon>
        <taxon>Strongyloidea</taxon>
        <taxon>Heligmosomidae</taxon>
        <taxon>Heligmosomoides</taxon>
    </lineage>
</organism>
<name>A0A183FEP9_HELPZ</name>
<sequence length="147" mass="16581">MLALRISAAIDSVPTVQAAELIVLLQHSCRRLWCQQLHSHRADCKFPMLPFHSARYIKCLPHTNMRQISELAPPSYSEALKYAALVCYAVLIDEHDILVMPTSTNGVNFFNPTEEDDDHPEQSSSDRKQQEANSIDLLESLKNCSLS</sequence>
<dbReference type="WBParaSite" id="HPBE_0000488101-mRNA-1">
    <property type="protein sequence ID" value="HPBE_0000488101-mRNA-1"/>
    <property type="gene ID" value="HPBE_0000488101"/>
</dbReference>
<dbReference type="AlphaFoldDB" id="A0A183FEP9"/>